<evidence type="ECO:0000256" key="1">
    <source>
        <dbReference type="SAM" id="Phobius"/>
    </source>
</evidence>
<evidence type="ECO:0000259" key="3">
    <source>
        <dbReference type="Pfam" id="PF16344"/>
    </source>
</evidence>
<dbReference type="Proteomes" id="UP000322362">
    <property type="component" value="Unassembled WGS sequence"/>
</dbReference>
<sequence length="386" mass="43625">MDAEYLVNLISKLQKGVATAEEIRELELFYDQFDEKEGFLQYLDASQKTAYSERLFDQIYSYIEENKKLTTLKDKKRLFSWVGVAASLLLCIGVSLYFYTRTNDTNVIVQQKQTTVSKAQISLQDEPTLTLANGKKISLAEMGVGVLSDENGVLIRKTEDGTLVYDDKPGAPGEYALNLVEIPKGKRYQIHLPDGTKVWLNATSSLRYPSSFPNDKREVELVGEAYFEVAKNAEKPFTVRAAHQTIEVLGTHFNVKSYADEKSTGTALVEGSVKIVHDGRSVILKPGQQASTVDNKPNIAVTEVNMEHILAWKGGYFLFENVNIQYIMRHLARQYDIEVTYKGVIPNQRFGGAFQESATLEELLQYLESYGDIHFKREGRRVTVMK</sequence>
<dbReference type="Pfam" id="PF04773">
    <property type="entry name" value="FecR"/>
    <property type="match status" value="1"/>
</dbReference>
<feature type="transmembrane region" description="Helical" evidence="1">
    <location>
        <begin position="78"/>
        <end position="99"/>
    </location>
</feature>
<dbReference type="Gene3D" id="3.55.50.30">
    <property type="match status" value="1"/>
</dbReference>
<dbReference type="PANTHER" id="PTHR30273:SF2">
    <property type="entry name" value="PROTEIN FECR"/>
    <property type="match status" value="1"/>
</dbReference>
<dbReference type="InterPro" id="IPR006860">
    <property type="entry name" value="FecR"/>
</dbReference>
<dbReference type="RefSeq" id="WP_148918088.1">
    <property type="nucleotide sequence ID" value="NZ_VTAV01000002.1"/>
</dbReference>
<keyword evidence="1" id="KW-0812">Transmembrane</keyword>
<evidence type="ECO:0000259" key="2">
    <source>
        <dbReference type="Pfam" id="PF04773"/>
    </source>
</evidence>
<name>A0A5D4H9R5_9SPHI</name>
<evidence type="ECO:0000313" key="5">
    <source>
        <dbReference type="Proteomes" id="UP000322362"/>
    </source>
</evidence>
<reference evidence="4 5" key="1">
    <citation type="submission" date="2019-08" db="EMBL/GenBank/DDBJ databases">
        <title>Phlebobacter frassis gen. nov. sp. nov., a new member of family Sphingobacteriaceae isolated from sand fly rearing media.</title>
        <authorList>
            <person name="Kakumanu M.L."/>
            <person name="Marayati B.F."/>
            <person name="Wada-Katsumata A."/>
            <person name="Wasserberg G."/>
            <person name="Schal C."/>
            <person name="Apperson C.S."/>
            <person name="Ponnusamy L."/>
        </authorList>
    </citation>
    <scope>NUCLEOTIDE SEQUENCE [LARGE SCALE GENOMIC DNA]</scope>
    <source>
        <strain evidence="4 5">SSI9</strain>
    </source>
</reference>
<dbReference type="EMBL" id="VTAV01000002">
    <property type="protein sequence ID" value="TYR37344.1"/>
    <property type="molecule type" value="Genomic_DNA"/>
</dbReference>
<dbReference type="Gene3D" id="2.60.120.1440">
    <property type="match status" value="1"/>
</dbReference>
<gene>
    <name evidence="4" type="ORF">FXV77_04875</name>
</gene>
<dbReference type="Pfam" id="PF16344">
    <property type="entry name" value="FecR_C"/>
    <property type="match status" value="1"/>
</dbReference>
<comment type="caution">
    <text evidence="4">The sequence shown here is derived from an EMBL/GenBank/DDBJ whole genome shotgun (WGS) entry which is preliminary data.</text>
</comment>
<dbReference type="AlphaFoldDB" id="A0A5D4H9R5"/>
<keyword evidence="5" id="KW-1185">Reference proteome</keyword>
<dbReference type="InterPro" id="IPR012373">
    <property type="entry name" value="Ferrdict_sens_TM"/>
</dbReference>
<feature type="domain" description="Protein FecR C-terminal" evidence="3">
    <location>
        <begin position="316"/>
        <end position="384"/>
    </location>
</feature>
<protein>
    <submittedName>
        <fullName evidence="4">FecR family protein</fullName>
    </submittedName>
</protein>
<dbReference type="PANTHER" id="PTHR30273">
    <property type="entry name" value="PERIPLASMIC SIGNAL SENSOR AND SIGMA FACTOR ACTIVATOR FECR-RELATED"/>
    <property type="match status" value="1"/>
</dbReference>
<dbReference type="PIRSF" id="PIRSF018266">
    <property type="entry name" value="FecR"/>
    <property type="match status" value="1"/>
</dbReference>
<dbReference type="GO" id="GO:0016989">
    <property type="term" value="F:sigma factor antagonist activity"/>
    <property type="evidence" value="ECO:0007669"/>
    <property type="project" value="TreeGrafter"/>
</dbReference>
<organism evidence="4 5">
    <name type="scientific">Sphingobacterium phlebotomi</name>
    <dbReference type="NCBI Taxonomy" id="2605433"/>
    <lineage>
        <taxon>Bacteria</taxon>
        <taxon>Pseudomonadati</taxon>
        <taxon>Bacteroidota</taxon>
        <taxon>Sphingobacteriia</taxon>
        <taxon>Sphingobacteriales</taxon>
        <taxon>Sphingobacteriaceae</taxon>
        <taxon>Sphingobacterium</taxon>
    </lineage>
</organism>
<proteinExistence type="predicted"/>
<keyword evidence="1" id="KW-1133">Transmembrane helix</keyword>
<feature type="domain" description="FecR protein" evidence="2">
    <location>
        <begin position="180"/>
        <end position="274"/>
    </location>
</feature>
<evidence type="ECO:0000313" key="4">
    <source>
        <dbReference type="EMBL" id="TYR37344.1"/>
    </source>
</evidence>
<keyword evidence="1" id="KW-0472">Membrane</keyword>
<accession>A0A5D4H9R5</accession>
<dbReference type="InterPro" id="IPR032508">
    <property type="entry name" value="FecR_C"/>
</dbReference>
<dbReference type="FunFam" id="2.60.120.1440:FF:000001">
    <property type="entry name" value="Putative anti-sigma factor"/>
    <property type="match status" value="1"/>
</dbReference>